<dbReference type="AlphaFoldDB" id="A0A5N5HL76"/>
<reference evidence="1 2" key="3">
    <citation type="submission" date="2019-11" db="EMBL/GenBank/DDBJ databases">
        <title>A de novo genome assembly of a pear dwarfing rootstock.</title>
        <authorList>
            <person name="Wang F."/>
            <person name="Wang J."/>
            <person name="Li S."/>
            <person name="Zhang Y."/>
            <person name="Fang M."/>
            <person name="Ma L."/>
            <person name="Zhao Y."/>
            <person name="Jiang S."/>
        </authorList>
    </citation>
    <scope>NUCLEOTIDE SEQUENCE [LARGE SCALE GENOMIC DNA]</scope>
    <source>
        <strain evidence="1">S2</strain>
        <tissue evidence="1">Leaf</tissue>
    </source>
</reference>
<reference evidence="2" key="2">
    <citation type="submission" date="2019-10" db="EMBL/GenBank/DDBJ databases">
        <title>A de novo genome assembly of a pear dwarfing rootstock.</title>
        <authorList>
            <person name="Wang F."/>
            <person name="Wang J."/>
            <person name="Li S."/>
            <person name="Zhang Y."/>
            <person name="Fang M."/>
            <person name="Ma L."/>
            <person name="Zhao Y."/>
            <person name="Jiang S."/>
        </authorList>
    </citation>
    <scope>NUCLEOTIDE SEQUENCE [LARGE SCALE GENOMIC DNA]</scope>
</reference>
<gene>
    <name evidence="1" type="ORF">D8674_021175</name>
</gene>
<proteinExistence type="predicted"/>
<keyword evidence="2" id="KW-1185">Reference proteome</keyword>
<evidence type="ECO:0000313" key="1">
    <source>
        <dbReference type="EMBL" id="KAB2627557.1"/>
    </source>
</evidence>
<dbReference type="EMBL" id="SMOL01000157">
    <property type="protein sequence ID" value="KAB2627557.1"/>
    <property type="molecule type" value="Genomic_DNA"/>
</dbReference>
<organism evidence="1 2">
    <name type="scientific">Pyrus ussuriensis x Pyrus communis</name>
    <dbReference type="NCBI Taxonomy" id="2448454"/>
    <lineage>
        <taxon>Eukaryota</taxon>
        <taxon>Viridiplantae</taxon>
        <taxon>Streptophyta</taxon>
        <taxon>Embryophyta</taxon>
        <taxon>Tracheophyta</taxon>
        <taxon>Spermatophyta</taxon>
        <taxon>Magnoliopsida</taxon>
        <taxon>eudicotyledons</taxon>
        <taxon>Gunneridae</taxon>
        <taxon>Pentapetalae</taxon>
        <taxon>rosids</taxon>
        <taxon>fabids</taxon>
        <taxon>Rosales</taxon>
        <taxon>Rosaceae</taxon>
        <taxon>Amygdaloideae</taxon>
        <taxon>Maleae</taxon>
        <taxon>Pyrus</taxon>
    </lineage>
</organism>
<comment type="caution">
    <text evidence="1">The sequence shown here is derived from an EMBL/GenBank/DDBJ whole genome shotgun (WGS) entry which is preliminary data.</text>
</comment>
<reference evidence="1 2" key="1">
    <citation type="submission" date="2019-09" db="EMBL/GenBank/DDBJ databases">
        <authorList>
            <person name="Ou C."/>
        </authorList>
    </citation>
    <scope>NUCLEOTIDE SEQUENCE [LARGE SCALE GENOMIC DNA]</scope>
    <source>
        <strain evidence="1">S2</strain>
        <tissue evidence="1">Leaf</tissue>
    </source>
</reference>
<accession>A0A5N5HL76</accession>
<dbReference type="OrthoDB" id="10600742at2759"/>
<name>A0A5N5HL76_9ROSA</name>
<evidence type="ECO:0000313" key="2">
    <source>
        <dbReference type="Proteomes" id="UP000327157"/>
    </source>
</evidence>
<dbReference type="Proteomes" id="UP000327157">
    <property type="component" value="Chromosome 2"/>
</dbReference>
<protein>
    <submittedName>
        <fullName evidence="1">Uncharacterized protein</fullName>
    </submittedName>
</protein>
<sequence>MLLPSGVAMDGDAKITSEPTGYLVSRFCDTKHDKGFKGKFRSSGKCKCEGFHVDCQYRPLGIGVHCIDSGNKSVYTSLKKDFRGRKNYR</sequence>